<gene>
    <name evidence="2" type="ORF">Metal_0278</name>
</gene>
<proteinExistence type="predicted"/>
<evidence type="ECO:0000313" key="2">
    <source>
        <dbReference type="EMBL" id="EIC28141.1"/>
    </source>
</evidence>
<dbReference type="AlphaFoldDB" id="H8GLU5"/>
<dbReference type="Pfam" id="PF14334">
    <property type="entry name" value="DUF4390"/>
    <property type="match status" value="1"/>
</dbReference>
<dbReference type="STRING" id="686340.Metal_0278"/>
<evidence type="ECO:0008006" key="4">
    <source>
        <dbReference type="Google" id="ProtNLM"/>
    </source>
</evidence>
<feature type="chain" id="PRO_5003612852" description="DUF4390 domain-containing protein" evidence="1">
    <location>
        <begin position="27"/>
        <end position="190"/>
    </location>
</feature>
<accession>H8GLU5</accession>
<reference evidence="2 3" key="1">
    <citation type="journal article" date="2013" name="Genome Announc.">
        <title>Genome Sequence of the Obligate Gammaproteobacterial Methanotroph Methylomicrobium album Strain BG8.</title>
        <authorList>
            <person name="Kits K.D."/>
            <person name="Kalyuzhnaya M.G."/>
            <person name="Klotz M.G."/>
            <person name="Jetten M.S."/>
            <person name="Op den Camp H.J."/>
            <person name="Vuilleumier S."/>
            <person name="Bringel F."/>
            <person name="Dispirito A.A."/>
            <person name="Murrell J.C."/>
            <person name="Bruce D."/>
            <person name="Cheng J.F."/>
            <person name="Copeland A."/>
            <person name="Goodwin L."/>
            <person name="Hauser L."/>
            <person name="Lajus A."/>
            <person name="Land M.L."/>
            <person name="Lapidus A."/>
            <person name="Lucas S."/>
            <person name="Medigue C."/>
            <person name="Pitluck S."/>
            <person name="Woyke T."/>
            <person name="Zeytun A."/>
            <person name="Stein L.Y."/>
        </authorList>
    </citation>
    <scope>NUCLEOTIDE SEQUENCE [LARGE SCALE GENOMIC DNA]</scope>
    <source>
        <strain evidence="2 3">BG8</strain>
    </source>
</reference>
<sequence length="190" mass="21444">MPASAKRKAAVCLLILGWLIPLPASAGAYSALVEYAELGLQGEEYLLSAEIRYRLSPKAIDALKNGVPLFWAVNIRVKRQRDFWPDETIVEKSLRFRIQYQALLNVYRVRNEDSGEGGSFSSLASALDALSTIRYVPVAAKSELAAGERYTAGLRVVFDRELLPLPLRPFAYLNPQWYLSSDWYSWNLKN</sequence>
<evidence type="ECO:0000256" key="1">
    <source>
        <dbReference type="SAM" id="SignalP"/>
    </source>
</evidence>
<dbReference type="HOGENOM" id="CLU_070058_2_0_6"/>
<name>H8GLU5_METAL</name>
<feature type="signal peptide" evidence="1">
    <location>
        <begin position="1"/>
        <end position="26"/>
    </location>
</feature>
<keyword evidence="3" id="KW-1185">Reference proteome</keyword>
<keyword evidence="1" id="KW-0732">Signal</keyword>
<dbReference type="EMBL" id="CM001475">
    <property type="protein sequence ID" value="EIC28141.1"/>
    <property type="molecule type" value="Genomic_DNA"/>
</dbReference>
<dbReference type="RefSeq" id="WP_005368881.1">
    <property type="nucleotide sequence ID" value="NZ_CM001475.1"/>
</dbReference>
<dbReference type="eggNOG" id="ENOG502ZZV8">
    <property type="taxonomic scope" value="Bacteria"/>
</dbReference>
<protein>
    <recommendedName>
        <fullName evidence="4">DUF4390 domain-containing protein</fullName>
    </recommendedName>
</protein>
<dbReference type="Proteomes" id="UP000005090">
    <property type="component" value="Chromosome"/>
</dbReference>
<organism evidence="2 3">
    <name type="scientific">Methylomicrobium album BG8</name>
    <dbReference type="NCBI Taxonomy" id="686340"/>
    <lineage>
        <taxon>Bacteria</taxon>
        <taxon>Pseudomonadati</taxon>
        <taxon>Pseudomonadota</taxon>
        <taxon>Gammaproteobacteria</taxon>
        <taxon>Methylococcales</taxon>
        <taxon>Methylococcaceae</taxon>
        <taxon>Methylomicrobium</taxon>
    </lineage>
</organism>
<dbReference type="InterPro" id="IPR025500">
    <property type="entry name" value="DUF4390"/>
</dbReference>
<evidence type="ECO:0000313" key="3">
    <source>
        <dbReference type="Proteomes" id="UP000005090"/>
    </source>
</evidence>